<dbReference type="InterPro" id="IPR004360">
    <property type="entry name" value="Glyas_Fos-R_dOase_dom"/>
</dbReference>
<accession>A0A150L3E7</accession>
<dbReference type="AlphaFoldDB" id="A0A150L3E7"/>
<dbReference type="SUPFAM" id="SSF54593">
    <property type="entry name" value="Glyoxalase/Bleomycin resistance protein/Dihydroxybiphenyl dioxygenase"/>
    <property type="match status" value="2"/>
</dbReference>
<evidence type="ECO:0000259" key="1">
    <source>
        <dbReference type="PROSITE" id="PS51819"/>
    </source>
</evidence>
<feature type="domain" description="VOC" evidence="1">
    <location>
        <begin position="171"/>
        <end position="286"/>
    </location>
</feature>
<dbReference type="STRING" id="81408.B4119_0636"/>
<dbReference type="PATRIC" id="fig|81408.3.peg.1896"/>
<dbReference type="PANTHER" id="PTHR43279:SF1">
    <property type="entry name" value="CATECHOL-2,3-DIOXYGENASE"/>
    <property type="match status" value="1"/>
</dbReference>
<dbReference type="CDD" id="cd07255">
    <property type="entry name" value="VOC_BsCatE_like_N"/>
    <property type="match status" value="1"/>
</dbReference>
<comment type="caution">
    <text evidence="2">The sequence shown here is derived from an EMBL/GenBank/DDBJ whole genome shotgun (WGS) entry which is preliminary data.</text>
</comment>
<dbReference type="eggNOG" id="COG2514">
    <property type="taxonomic scope" value="Bacteria"/>
</dbReference>
<protein>
    <recommendedName>
        <fullName evidence="1">VOC domain-containing protein</fullName>
    </recommendedName>
</protein>
<evidence type="ECO:0000313" key="3">
    <source>
        <dbReference type="Proteomes" id="UP000075455"/>
    </source>
</evidence>
<dbReference type="Pfam" id="PF00903">
    <property type="entry name" value="Glyoxalase"/>
    <property type="match status" value="2"/>
</dbReference>
<evidence type="ECO:0000313" key="2">
    <source>
        <dbReference type="EMBL" id="KYD06851.1"/>
    </source>
</evidence>
<dbReference type="Proteomes" id="UP000075455">
    <property type="component" value="Unassembled WGS sequence"/>
</dbReference>
<reference evidence="2 3" key="1">
    <citation type="submission" date="2016-01" db="EMBL/GenBank/DDBJ databases">
        <title>Draft Genome Sequences of Seven Thermophilic Sporeformers Isolated from Foods.</title>
        <authorList>
            <person name="Berendsen E.M."/>
            <person name="Wells-Bennik M.H."/>
            <person name="Krawcyk A.O."/>
            <person name="De Jong A."/>
            <person name="Holsappel S."/>
            <person name="Eijlander R.T."/>
            <person name="Kuipers O.P."/>
        </authorList>
    </citation>
    <scope>NUCLEOTIDE SEQUENCE [LARGE SCALE GENOMIC DNA]</scope>
    <source>
        <strain evidence="2 3">B4119</strain>
    </source>
</reference>
<dbReference type="EMBL" id="LQYS01000123">
    <property type="protein sequence ID" value="KYD06851.1"/>
    <property type="molecule type" value="Genomic_DNA"/>
</dbReference>
<organism evidence="2 3">
    <name type="scientific">Saccharococcus caldoxylosilyticus</name>
    <dbReference type="NCBI Taxonomy" id="81408"/>
    <lineage>
        <taxon>Bacteria</taxon>
        <taxon>Bacillati</taxon>
        <taxon>Bacillota</taxon>
        <taxon>Bacilli</taxon>
        <taxon>Bacillales</taxon>
        <taxon>Anoxybacillaceae</taxon>
        <taxon>Saccharococcus</taxon>
    </lineage>
</organism>
<dbReference type="Gene3D" id="3.10.180.10">
    <property type="entry name" value="2,3-Dihydroxybiphenyl 1,2-Dioxygenase, domain 1"/>
    <property type="match status" value="2"/>
</dbReference>
<gene>
    <name evidence="2" type="ORF">B4119_0636</name>
</gene>
<sequence length="287" mass="31779">MMSDIIHPKTTIGHVHLIVSNLERSVPFYTEIIGFRLLKQNQNEAVLTVDGVTPLAVLEEKADAVPKPPRTTGLYHFAILVPDRKSLAQSLLHLLQTGYPLQGASDHLFSEAVYLADPDGNGIEIYADRPMEKWEKTPNGEYKAVTEQLDIEDLLAQAGTEAWSGLPKQTRIGHIHLHVAHIDEAYDFYVQGLGFEPTIRMGMHALFVSAGGYHHHIGLNTWAGVGAPKPPVNAVGLRVFSIVLPDETERQKVAKRLQHIGASVRRNENSILTSDPFGNEVELIIQQ</sequence>
<dbReference type="PROSITE" id="PS51819">
    <property type="entry name" value="VOC"/>
    <property type="match status" value="2"/>
</dbReference>
<dbReference type="PANTHER" id="PTHR43279">
    <property type="entry name" value="CATECHOL-2,3-DIOXYGENASE"/>
    <property type="match status" value="1"/>
</dbReference>
<dbReference type="CDD" id="cd16359">
    <property type="entry name" value="VOC_BsCatE_like_C"/>
    <property type="match status" value="1"/>
</dbReference>
<feature type="domain" description="VOC" evidence="1">
    <location>
        <begin position="11"/>
        <end position="128"/>
    </location>
</feature>
<name>A0A150L3E7_9BACL</name>
<proteinExistence type="predicted"/>
<dbReference type="InterPro" id="IPR029068">
    <property type="entry name" value="Glyas_Bleomycin-R_OHBP_Dase"/>
</dbReference>
<dbReference type="InterPro" id="IPR037523">
    <property type="entry name" value="VOC_core"/>
</dbReference>